<sequence>MTEWPRDYAMLALRINRLIGGAALSGGVLIYRGPEEWGARAGSEPPAAPGKLADDAERLLESAPTPYLAAHVRAMRAVARYLDGERPPLAAYARECLGLEPRRLPEEVFEEAHAELDAALPKGPGPLADRLRAWQAAHTLEPIERLPALVAKAVTETRARTNAIVPLPEGEVVGCRLVEGVSFHGAGAYEGELRSTIHINKAIPYNLADLLYLVAHEGHPGHIAESMLKELHLADRRDQEVRFMVSPSFVLSEGLGLLAEEILFPGDEAQVWLNRHIFPDLGIRSDGSDFAAIHHAKNVLWGVWGNVAFLADEGRPDADLVAYLTRWALYSDEEAGRATGLLKPSPTSPYIFGYFHGWELLRPWAARRAERVRRLLTEQLLPADVTSGAESDPGADPRGT</sequence>
<evidence type="ECO:0008006" key="3">
    <source>
        <dbReference type="Google" id="ProtNLM"/>
    </source>
</evidence>
<dbReference type="EMBL" id="FNDJ01000015">
    <property type="protein sequence ID" value="SDK35050.1"/>
    <property type="molecule type" value="Genomic_DNA"/>
</dbReference>
<dbReference type="RefSeq" id="WP_090939486.1">
    <property type="nucleotide sequence ID" value="NZ_FNDJ01000015.1"/>
</dbReference>
<accession>A0A1G9B7N2</accession>
<dbReference type="AlphaFoldDB" id="A0A1G9B7N2"/>
<dbReference type="OrthoDB" id="140419at2"/>
<reference evidence="1 2" key="1">
    <citation type="submission" date="2016-10" db="EMBL/GenBank/DDBJ databases">
        <authorList>
            <person name="de Groot N.N."/>
        </authorList>
    </citation>
    <scope>NUCLEOTIDE SEQUENCE [LARGE SCALE GENOMIC DNA]</scope>
    <source>
        <strain evidence="1 2">CGMCC 4.6533</strain>
    </source>
</reference>
<name>A0A1G9B7N2_9ACTN</name>
<dbReference type="STRING" id="633440.SAMN05421869_115169"/>
<protein>
    <recommendedName>
        <fullName evidence="3">DUF885 domain-containing protein</fullName>
    </recommendedName>
</protein>
<organism evidence="1 2">
    <name type="scientific">Nonomuraea jiangxiensis</name>
    <dbReference type="NCBI Taxonomy" id="633440"/>
    <lineage>
        <taxon>Bacteria</taxon>
        <taxon>Bacillati</taxon>
        <taxon>Actinomycetota</taxon>
        <taxon>Actinomycetes</taxon>
        <taxon>Streptosporangiales</taxon>
        <taxon>Streptosporangiaceae</taxon>
        <taxon>Nonomuraea</taxon>
    </lineage>
</organism>
<gene>
    <name evidence="1" type="ORF">SAMN05421869_115169</name>
</gene>
<evidence type="ECO:0000313" key="1">
    <source>
        <dbReference type="EMBL" id="SDK35050.1"/>
    </source>
</evidence>
<keyword evidence="2" id="KW-1185">Reference proteome</keyword>
<proteinExistence type="predicted"/>
<dbReference type="Proteomes" id="UP000199202">
    <property type="component" value="Unassembled WGS sequence"/>
</dbReference>
<evidence type="ECO:0000313" key="2">
    <source>
        <dbReference type="Proteomes" id="UP000199202"/>
    </source>
</evidence>